<dbReference type="InterPro" id="IPR046473">
    <property type="entry name" value="Sgo0707-like_N2"/>
</dbReference>
<dbReference type="InterPro" id="IPR026466">
    <property type="entry name" value="Fim_isopep_form_D2_dom"/>
</dbReference>
<feature type="domain" description="SpaA-like prealbumin fold" evidence="5">
    <location>
        <begin position="366"/>
        <end position="467"/>
    </location>
</feature>
<dbReference type="EMBL" id="CP118606">
    <property type="protein sequence ID" value="WEF20519.1"/>
    <property type="molecule type" value="Genomic_DNA"/>
</dbReference>
<dbReference type="Gene3D" id="2.60.40.10">
    <property type="entry name" value="Immunoglobulins"/>
    <property type="match status" value="2"/>
</dbReference>
<dbReference type="InterPro" id="IPR032364">
    <property type="entry name" value="GramPos_pilinD1_N"/>
</dbReference>
<feature type="transmembrane region" description="Helical" evidence="2">
    <location>
        <begin position="496"/>
        <end position="515"/>
    </location>
</feature>
<dbReference type="Proteomes" id="UP001214756">
    <property type="component" value="Chromosome"/>
</dbReference>
<evidence type="ECO:0000313" key="8">
    <source>
        <dbReference type="Proteomes" id="UP001214756"/>
    </source>
</evidence>
<feature type="compositionally biased region" description="Gly residues" evidence="1">
    <location>
        <begin position="58"/>
        <end position="81"/>
    </location>
</feature>
<feature type="domain" description="Gram-positive pilin subunit D1 N-terminal" evidence="4">
    <location>
        <begin position="79"/>
        <end position="218"/>
    </location>
</feature>
<evidence type="ECO:0000256" key="2">
    <source>
        <dbReference type="SAM" id="Phobius"/>
    </source>
</evidence>
<feature type="signal peptide" evidence="3">
    <location>
        <begin position="1"/>
        <end position="33"/>
    </location>
</feature>
<dbReference type="InterPro" id="IPR048052">
    <property type="entry name" value="FM1-like"/>
</dbReference>
<proteinExistence type="predicted"/>
<dbReference type="Pfam" id="PF20623">
    <property type="entry name" value="Sgo0707_N2"/>
    <property type="match status" value="1"/>
</dbReference>
<evidence type="ECO:0000259" key="4">
    <source>
        <dbReference type="Pfam" id="PF16555"/>
    </source>
</evidence>
<dbReference type="NCBIfam" id="TIGR04226">
    <property type="entry name" value="RrgB_K2N_iso_D2"/>
    <property type="match status" value="1"/>
</dbReference>
<dbReference type="Pfam" id="PF16555">
    <property type="entry name" value="GramPos_pilinD1"/>
    <property type="match status" value="1"/>
</dbReference>
<dbReference type="RefSeq" id="WP_275093037.1">
    <property type="nucleotide sequence ID" value="NZ_CP118606.1"/>
</dbReference>
<dbReference type="NCBIfam" id="NF033902">
    <property type="entry name" value="iso_D2_wall_anc"/>
    <property type="match status" value="1"/>
</dbReference>
<evidence type="ECO:0000313" key="7">
    <source>
        <dbReference type="EMBL" id="WEF20519.1"/>
    </source>
</evidence>
<keyword evidence="2" id="KW-0472">Membrane</keyword>
<dbReference type="GO" id="GO:0005975">
    <property type="term" value="P:carbohydrate metabolic process"/>
    <property type="evidence" value="ECO:0007669"/>
    <property type="project" value="UniProtKB-ARBA"/>
</dbReference>
<dbReference type="PROSITE" id="PS51318">
    <property type="entry name" value="TAT"/>
    <property type="match status" value="1"/>
</dbReference>
<name>A0AAJ5VA93_MICMQ</name>
<feature type="domain" description="Sgo0707-like N2" evidence="6">
    <location>
        <begin position="229"/>
        <end position="327"/>
    </location>
</feature>
<feature type="chain" id="PRO_5042470453" evidence="3">
    <location>
        <begin position="34"/>
        <end position="523"/>
    </location>
</feature>
<dbReference type="InterPro" id="IPR006311">
    <property type="entry name" value="TAT_signal"/>
</dbReference>
<protein>
    <submittedName>
        <fullName evidence="7">SpaH/EbpB family LPXTG-anchored major pilin</fullName>
    </submittedName>
</protein>
<keyword evidence="2" id="KW-0812">Transmembrane</keyword>
<evidence type="ECO:0000259" key="6">
    <source>
        <dbReference type="Pfam" id="PF20623"/>
    </source>
</evidence>
<accession>A0AAJ5VA93</accession>
<dbReference type="InterPro" id="IPR013783">
    <property type="entry name" value="Ig-like_fold"/>
</dbReference>
<evidence type="ECO:0000256" key="1">
    <source>
        <dbReference type="SAM" id="MobiDB-lite"/>
    </source>
</evidence>
<dbReference type="AlphaFoldDB" id="A0AAJ5VA93"/>
<dbReference type="InterPro" id="IPR041033">
    <property type="entry name" value="SpaA_PFL_dom_1"/>
</dbReference>
<dbReference type="NCBIfam" id="TIGR01167">
    <property type="entry name" value="LPXTG_anchor"/>
    <property type="match status" value="1"/>
</dbReference>
<keyword evidence="3" id="KW-0732">Signal</keyword>
<sequence>MNNPFTRRGLRVGIAAVAAATVATLGLALPASAAPLIDPDQVGSITVHKFETPEPLGGNNGGNNGNNGNNGNGNNGGGGNNGNALSGTGQPGDGALTDTTGLTPLPGVTFQVQQVNTIDLSTNAGWAEASALSGVFDAADAENSITGAGYTLGAGSSQVTNAAGEAAFTGLPVGLYLVQETGYPAGVTPAAPFLITVPLTDPNNQNAWLYDVHVYPKNAVTAAEKTVTDSASIQLGDIVTWTITADIPNVATIDGFKIVDPLDAKLDLMSTTVELSGGRVLLPADYTVTFDEATNTVTVEFTAAGLLKLAANSDVSVVVTLDTAVNTIGEISNQALIYPNAASFDIAPGQPGGPVVTNSPETKWGAFTIKKTDGTNTLQGAQFQVFTSAADAAAQTNPVELGGQTTFDVDAEGGLTLYGLRYSDFANNQTVAAGEAGFIQYFLVETKAPDGFELLAEPIEFAVTAATTAAGVDLEVVNVPSNAGFILPITGGTGTGLLYLVGFALITGGAIFMIVTRRRKQEA</sequence>
<dbReference type="Gene3D" id="2.60.40.740">
    <property type="match status" value="1"/>
</dbReference>
<reference evidence="7" key="1">
    <citation type="submission" date="2023-02" db="EMBL/GenBank/DDBJ databases">
        <title>Genome sequence of Microbacterium liquefaciens B1075.</title>
        <authorList>
            <person name="Cao J."/>
            <person name="Li X."/>
        </authorList>
    </citation>
    <scope>NUCLEOTIDE SEQUENCE</scope>
    <source>
        <strain evidence="7">B1075</strain>
    </source>
</reference>
<feature type="region of interest" description="Disordered" evidence="1">
    <location>
        <begin position="50"/>
        <end position="101"/>
    </location>
</feature>
<dbReference type="Pfam" id="PF17802">
    <property type="entry name" value="SpaA"/>
    <property type="match status" value="1"/>
</dbReference>
<keyword evidence="2" id="KW-1133">Transmembrane helix</keyword>
<organism evidence="7 8">
    <name type="scientific">Microbacterium maritypicum</name>
    <name type="common">Microbacterium liquefaciens</name>
    <dbReference type="NCBI Taxonomy" id="33918"/>
    <lineage>
        <taxon>Bacteria</taxon>
        <taxon>Bacillati</taxon>
        <taxon>Actinomycetota</taxon>
        <taxon>Actinomycetes</taxon>
        <taxon>Micrococcales</taxon>
        <taxon>Microbacteriaceae</taxon>
        <taxon>Microbacterium</taxon>
    </lineage>
</organism>
<evidence type="ECO:0000256" key="3">
    <source>
        <dbReference type="SAM" id="SignalP"/>
    </source>
</evidence>
<gene>
    <name evidence="7" type="ORF">PWF71_14680</name>
</gene>
<evidence type="ECO:0000259" key="5">
    <source>
        <dbReference type="Pfam" id="PF17802"/>
    </source>
</evidence>